<organism evidence="8 9">
    <name type="scientific">Aerophobetes bacterium</name>
    <dbReference type="NCBI Taxonomy" id="2030807"/>
    <lineage>
        <taxon>Bacteria</taxon>
        <taxon>Candidatus Aerophobota</taxon>
    </lineage>
</organism>
<dbReference type="InterPro" id="IPR019757">
    <property type="entry name" value="Pept_S26A_signal_pept_1_Lys-AS"/>
</dbReference>
<evidence type="ECO:0000259" key="7">
    <source>
        <dbReference type="Pfam" id="PF10502"/>
    </source>
</evidence>
<dbReference type="PROSITE" id="PS00760">
    <property type="entry name" value="SPASE_I_2"/>
    <property type="match status" value="1"/>
</dbReference>
<dbReference type="GO" id="GO:0016020">
    <property type="term" value="C:membrane"/>
    <property type="evidence" value="ECO:0007669"/>
    <property type="project" value="UniProtKB-SubCell"/>
</dbReference>
<evidence type="ECO:0000256" key="5">
    <source>
        <dbReference type="PIRSR" id="PIRSR600223-1"/>
    </source>
</evidence>
<dbReference type="Pfam" id="PF10502">
    <property type="entry name" value="Peptidase_S26"/>
    <property type="match status" value="1"/>
</dbReference>
<dbReference type="Gene3D" id="2.10.109.10">
    <property type="entry name" value="Umud Fragment, subunit A"/>
    <property type="match status" value="1"/>
</dbReference>
<accession>A0A523YNS5</accession>
<feature type="domain" description="Peptidase S26" evidence="7">
    <location>
        <begin position="2"/>
        <end position="162"/>
    </location>
</feature>
<dbReference type="PANTHER" id="PTHR43390:SF1">
    <property type="entry name" value="CHLOROPLAST PROCESSING PEPTIDASE"/>
    <property type="match status" value="1"/>
</dbReference>
<evidence type="ECO:0000256" key="3">
    <source>
        <dbReference type="ARBA" id="ARBA00013208"/>
    </source>
</evidence>
<dbReference type="CDD" id="cd06530">
    <property type="entry name" value="S26_SPase_I"/>
    <property type="match status" value="1"/>
</dbReference>
<gene>
    <name evidence="8" type="primary">lepB</name>
    <name evidence="8" type="ORF">E3J33_02510</name>
</gene>
<evidence type="ECO:0000313" key="9">
    <source>
        <dbReference type="Proteomes" id="UP000316925"/>
    </source>
</evidence>
<keyword evidence="4 6" id="KW-0378">Hydrolase</keyword>
<dbReference type="InterPro" id="IPR019758">
    <property type="entry name" value="Pept_S26A_signal_pept_1_CS"/>
</dbReference>
<comment type="similarity">
    <text evidence="2 6">Belongs to the peptidase S26 family.</text>
</comment>
<comment type="subcellular location">
    <subcellularLocation>
        <location evidence="6">Membrane</location>
        <topology evidence="6">Single-pass type II membrane protein</topology>
    </subcellularLocation>
</comment>
<dbReference type="EC" id="3.4.21.89" evidence="3 6"/>
<dbReference type="GO" id="GO:0006465">
    <property type="term" value="P:signal peptide processing"/>
    <property type="evidence" value="ECO:0007669"/>
    <property type="project" value="InterPro"/>
</dbReference>
<dbReference type="GO" id="GO:0004252">
    <property type="term" value="F:serine-type endopeptidase activity"/>
    <property type="evidence" value="ECO:0007669"/>
    <property type="project" value="InterPro"/>
</dbReference>
<reference evidence="8 9" key="1">
    <citation type="submission" date="2019-03" db="EMBL/GenBank/DDBJ databases">
        <title>Metabolic potential of uncultured bacteria and archaea associated with petroleum seepage in deep-sea sediments.</title>
        <authorList>
            <person name="Dong X."/>
            <person name="Hubert C."/>
        </authorList>
    </citation>
    <scope>NUCLEOTIDE SEQUENCE [LARGE SCALE GENOMIC DNA]</scope>
    <source>
        <strain evidence="8">E29_bin28</strain>
    </source>
</reference>
<dbReference type="PROSITE" id="PS00761">
    <property type="entry name" value="SPASE_I_3"/>
    <property type="match status" value="1"/>
</dbReference>
<comment type="catalytic activity">
    <reaction evidence="1 6">
        <text>Cleavage of hydrophobic, N-terminal signal or leader sequences from secreted and periplasmic proteins.</text>
        <dbReference type="EC" id="3.4.21.89"/>
    </reaction>
</comment>
<evidence type="ECO:0000256" key="1">
    <source>
        <dbReference type="ARBA" id="ARBA00000677"/>
    </source>
</evidence>
<dbReference type="GO" id="GO:0009003">
    <property type="term" value="F:signal peptidase activity"/>
    <property type="evidence" value="ECO:0007669"/>
    <property type="project" value="UniProtKB-EC"/>
</dbReference>
<evidence type="ECO:0000256" key="6">
    <source>
        <dbReference type="RuleBase" id="RU362042"/>
    </source>
</evidence>
<sequence length="170" mass="19575">MKETVETIVIAFILAFLIRTFVVQAFYIPSGSMQPNLQIGDRILAYKFLYGLKNVKRGDIIVFKFPLNPRKDFIKRVIGLPGDIIKVENKEIYVNGKQLSEPYIVHGDKWNSGFPRDEYPPTPVPAGSLFMLGDNRDSSDDSRYWGFVPAKNIVGEAFLVYWPLWRIRIM</sequence>
<proteinExistence type="inferred from homology"/>
<dbReference type="InterPro" id="IPR019533">
    <property type="entry name" value="Peptidase_S26"/>
</dbReference>
<comment type="caution">
    <text evidence="8">The sequence shown here is derived from an EMBL/GenBank/DDBJ whole genome shotgun (WGS) entry which is preliminary data.</text>
</comment>
<dbReference type="EMBL" id="SOIJ01000143">
    <property type="protein sequence ID" value="TET93134.1"/>
    <property type="molecule type" value="Genomic_DNA"/>
</dbReference>
<keyword evidence="6" id="KW-0645">Protease</keyword>
<dbReference type="InterPro" id="IPR000223">
    <property type="entry name" value="Pept_S26A_signal_pept_1"/>
</dbReference>
<feature type="active site" evidence="5">
    <location>
        <position position="32"/>
    </location>
</feature>
<dbReference type="NCBIfam" id="TIGR02227">
    <property type="entry name" value="sigpep_I_bact"/>
    <property type="match status" value="1"/>
</dbReference>
<protein>
    <recommendedName>
        <fullName evidence="3 6">Signal peptidase I</fullName>
        <ecNumber evidence="3 6">3.4.21.89</ecNumber>
    </recommendedName>
</protein>
<name>A0A523YNS5_UNCAE</name>
<dbReference type="PANTHER" id="PTHR43390">
    <property type="entry name" value="SIGNAL PEPTIDASE I"/>
    <property type="match status" value="1"/>
</dbReference>
<dbReference type="InterPro" id="IPR036286">
    <property type="entry name" value="LexA/Signal_pep-like_sf"/>
</dbReference>
<feature type="active site" evidence="5">
    <location>
        <position position="75"/>
    </location>
</feature>
<evidence type="ECO:0000256" key="4">
    <source>
        <dbReference type="ARBA" id="ARBA00022801"/>
    </source>
</evidence>
<dbReference type="Proteomes" id="UP000316925">
    <property type="component" value="Unassembled WGS sequence"/>
</dbReference>
<dbReference type="PRINTS" id="PR00727">
    <property type="entry name" value="LEADERPTASE"/>
</dbReference>
<feature type="non-terminal residue" evidence="8">
    <location>
        <position position="170"/>
    </location>
</feature>
<evidence type="ECO:0000256" key="2">
    <source>
        <dbReference type="ARBA" id="ARBA00009370"/>
    </source>
</evidence>
<dbReference type="AlphaFoldDB" id="A0A523YNS5"/>
<evidence type="ECO:0000313" key="8">
    <source>
        <dbReference type="EMBL" id="TET93134.1"/>
    </source>
</evidence>
<dbReference type="SUPFAM" id="SSF51306">
    <property type="entry name" value="LexA/Signal peptidase"/>
    <property type="match status" value="1"/>
</dbReference>